<organism evidence="1 2">
    <name type="scientific">Trebonia kvetii</name>
    <dbReference type="NCBI Taxonomy" id="2480626"/>
    <lineage>
        <taxon>Bacteria</taxon>
        <taxon>Bacillati</taxon>
        <taxon>Actinomycetota</taxon>
        <taxon>Actinomycetes</taxon>
        <taxon>Streptosporangiales</taxon>
        <taxon>Treboniaceae</taxon>
        <taxon>Trebonia</taxon>
    </lineage>
</organism>
<gene>
    <name evidence="1" type="ORF">EAS64_41845</name>
</gene>
<dbReference type="OrthoDB" id="3199600at2"/>
<keyword evidence="1" id="KW-0418">Kinase</keyword>
<dbReference type="PANTHER" id="PTHR37816">
    <property type="entry name" value="YALI0E33011P"/>
    <property type="match status" value="1"/>
</dbReference>
<keyword evidence="1" id="KW-0808">Transferase</keyword>
<sequence length="179" mass="20559">MVGNSGSGKSTLARRLAATLGVPYLELDSVFHQPGWEPLPSDEFKRVVAARADEDGWVIDGNYGAVRPVVWARADTVVWLDLPRRTIMRQVTWRTVRRALTREELWNGNREPVANFFRWDPEESVISWAWHKHGEYRDRYAAAAKDPANAHLAFIRLRSRRDIDRFLADPLRLAADPRG</sequence>
<evidence type="ECO:0000313" key="1">
    <source>
        <dbReference type="EMBL" id="TVY99134.1"/>
    </source>
</evidence>
<reference evidence="1 2" key="1">
    <citation type="submission" date="2018-11" db="EMBL/GenBank/DDBJ databases">
        <title>Trebonia kvetii gen.nov., sp.nov., a novel acidophilic actinobacterium, and proposal of the new actinobacterial family Treboniaceae fam. nov.</title>
        <authorList>
            <person name="Rapoport D."/>
            <person name="Sagova-Mareckova M."/>
            <person name="Sedlacek I."/>
            <person name="Provaznik J."/>
            <person name="Kralova S."/>
            <person name="Pavlinic D."/>
            <person name="Benes V."/>
            <person name="Kopecky J."/>
        </authorList>
    </citation>
    <scope>NUCLEOTIDE SEQUENCE [LARGE SCALE GENOMIC DNA]</scope>
    <source>
        <strain evidence="1 2">15Tr583</strain>
    </source>
</reference>
<comment type="caution">
    <text evidence="1">The sequence shown here is derived from an EMBL/GenBank/DDBJ whole genome shotgun (WGS) entry which is preliminary data.</text>
</comment>
<dbReference type="GO" id="GO:0016301">
    <property type="term" value="F:kinase activity"/>
    <property type="evidence" value="ECO:0007669"/>
    <property type="project" value="UniProtKB-KW"/>
</dbReference>
<proteinExistence type="predicted"/>
<keyword evidence="2" id="KW-1185">Reference proteome</keyword>
<dbReference type="SUPFAM" id="SSF52540">
    <property type="entry name" value="P-loop containing nucleoside triphosphate hydrolases"/>
    <property type="match status" value="1"/>
</dbReference>
<dbReference type="Gene3D" id="3.40.50.300">
    <property type="entry name" value="P-loop containing nucleotide triphosphate hydrolases"/>
    <property type="match status" value="1"/>
</dbReference>
<dbReference type="PANTHER" id="PTHR37816:SF1">
    <property type="entry name" value="TOXIN"/>
    <property type="match status" value="1"/>
</dbReference>
<accession>A0A6P2BL56</accession>
<protein>
    <submittedName>
        <fullName evidence="1">Adenylate kinase</fullName>
    </submittedName>
</protein>
<dbReference type="Proteomes" id="UP000460272">
    <property type="component" value="Unassembled WGS sequence"/>
</dbReference>
<dbReference type="InterPro" id="IPR052922">
    <property type="entry name" value="Cytidylate_Kinase-2"/>
</dbReference>
<dbReference type="AlphaFoldDB" id="A0A6P2BL56"/>
<evidence type="ECO:0000313" key="2">
    <source>
        <dbReference type="Proteomes" id="UP000460272"/>
    </source>
</evidence>
<dbReference type="InterPro" id="IPR027417">
    <property type="entry name" value="P-loop_NTPase"/>
</dbReference>
<name>A0A6P2BL56_9ACTN</name>
<dbReference type="EMBL" id="RPFW01000013">
    <property type="protein sequence ID" value="TVY99134.1"/>
    <property type="molecule type" value="Genomic_DNA"/>
</dbReference>